<evidence type="ECO:0000313" key="3">
    <source>
        <dbReference type="Proteomes" id="UP000016424"/>
    </source>
</evidence>
<dbReference type="EMBL" id="BASG01000024">
    <property type="protein sequence ID" value="GAD14172.1"/>
    <property type="molecule type" value="Genomic_DNA"/>
</dbReference>
<comment type="caution">
    <text evidence="2">The sequence shown here is derived from an EMBL/GenBank/DDBJ whole genome shotgun (WGS) entry which is preliminary data.</text>
</comment>
<dbReference type="InterPro" id="IPR051910">
    <property type="entry name" value="ComF/GntX_DNA_util-trans"/>
</dbReference>
<protein>
    <submittedName>
        <fullName evidence="2">Competence protein</fullName>
    </submittedName>
</protein>
<name>U2X5Y3_GEOKU</name>
<dbReference type="AlphaFoldDB" id="U2X5Y3"/>
<proteinExistence type="inferred from homology"/>
<evidence type="ECO:0000256" key="1">
    <source>
        <dbReference type="ARBA" id="ARBA00008007"/>
    </source>
</evidence>
<dbReference type="CDD" id="cd06223">
    <property type="entry name" value="PRTases_typeI"/>
    <property type="match status" value="1"/>
</dbReference>
<evidence type="ECO:0000313" key="2">
    <source>
        <dbReference type="EMBL" id="GAD14172.1"/>
    </source>
</evidence>
<dbReference type="Proteomes" id="UP000016424">
    <property type="component" value="Unassembled WGS sequence"/>
</dbReference>
<dbReference type="Gene3D" id="3.40.50.2020">
    <property type="match status" value="1"/>
</dbReference>
<comment type="similarity">
    <text evidence="1">Belongs to the ComF/GntX family.</text>
</comment>
<dbReference type="InterPro" id="IPR029057">
    <property type="entry name" value="PRTase-like"/>
</dbReference>
<accession>U2X5Y3</accession>
<dbReference type="InterPro" id="IPR000836">
    <property type="entry name" value="PRTase_dom"/>
</dbReference>
<reference evidence="3" key="1">
    <citation type="journal article" date="2013" name="Genome">
        <title>Draft Genome Sequence of Geobacillus kaustophilus GBlys, a Lysogenic Strain with Bacteriophage phiOH2.</title>
        <authorList>
            <person name="Doi K."/>
            <person name="Mori K."/>
            <person name="Martono H."/>
            <person name="Nagayoshi Y."/>
            <person name="Fujino Y."/>
            <person name="Tashiro K."/>
            <person name="Kuhara S."/>
            <person name="Ohshima T."/>
        </authorList>
    </citation>
    <scope>NUCLEOTIDE SEQUENCE [LARGE SCALE GENOMIC DNA]</scope>
    <source>
        <strain evidence="3">GBlys</strain>
    </source>
</reference>
<dbReference type="SUPFAM" id="SSF53271">
    <property type="entry name" value="PRTase-like"/>
    <property type="match status" value="1"/>
</dbReference>
<dbReference type="PANTHER" id="PTHR47505:SF1">
    <property type="entry name" value="DNA UTILIZATION PROTEIN YHGH"/>
    <property type="match status" value="1"/>
</dbReference>
<sequence>MDMFIKNNKISCLVICTSMFDDEEILYLKREFAGSLPLVFFIPYDEEIPTPLSSGDLIVKEAFMDRCFTYKGVLKKIVTLTNIPSNECVFISKNIQFIKKALHEPVGTIWISNGKLSYDVIGHLPDKKISGIEELKKAVDIRHGYFSEVFATILKDNEYYNKSGLFFTFEVSREDVEFEVFAAGRYFNSRHECFHSHQLSHRINKSKRDGSQNNLFKTLYIAIVKKIKDLYDVNGIVRVPNRPGKRDRLGPIVRDIAKHTSLDDFSSEVICVKDYPAHKILDKEMRYENVKGVFRVERRLDNKHIVIIDDVFTSGATVFECAKQLYLAGASKVTVVVLGVNQFSNEFVIQRHATCPKCGGRMLLRINSRTNVAFYGCEKFYDRENHCAYTEDFLSGWYRIIEENSIKSVGEEQQEDWLF</sequence>
<organism evidence="2 3">
    <name type="scientific">Geobacillus kaustophilus GBlys</name>
    <dbReference type="NCBI Taxonomy" id="1337888"/>
    <lineage>
        <taxon>Bacteria</taxon>
        <taxon>Bacillati</taxon>
        <taxon>Bacillota</taxon>
        <taxon>Bacilli</taxon>
        <taxon>Bacillales</taxon>
        <taxon>Anoxybacillaceae</taxon>
        <taxon>Geobacillus</taxon>
        <taxon>Geobacillus thermoleovorans group</taxon>
    </lineage>
</organism>
<gene>
    <name evidence="2" type="ORF">GBL_2389</name>
</gene>
<dbReference type="PANTHER" id="PTHR47505">
    <property type="entry name" value="DNA UTILIZATION PROTEIN YHGH"/>
    <property type="match status" value="1"/>
</dbReference>